<evidence type="ECO:0000313" key="2">
    <source>
        <dbReference type="Proteomes" id="UP000805704"/>
    </source>
</evidence>
<dbReference type="Proteomes" id="UP000805704">
    <property type="component" value="Chromosome 4"/>
</dbReference>
<gene>
    <name evidence="1" type="ORF">GBF38_007711</name>
</gene>
<comment type="caution">
    <text evidence="1">The sequence shown here is derived from an EMBL/GenBank/DDBJ whole genome shotgun (WGS) entry which is preliminary data.</text>
</comment>
<sequence length="92" mass="10416">MGYWDIPEGTDCVEKTWITTKLGTALEGSSSEPDSVPAKNREEDNHKNFDSFPLREPKQMDPNVNKLLAIALGNHRRLSMIAIRMQNVYAPE</sequence>
<dbReference type="EMBL" id="CM024792">
    <property type="protein sequence ID" value="KAG8003283.1"/>
    <property type="molecule type" value="Genomic_DNA"/>
</dbReference>
<name>A0ACB7ENQ6_NIBAL</name>
<evidence type="ECO:0000313" key="1">
    <source>
        <dbReference type="EMBL" id="KAG8003283.1"/>
    </source>
</evidence>
<keyword evidence="2" id="KW-1185">Reference proteome</keyword>
<proteinExistence type="predicted"/>
<protein>
    <submittedName>
        <fullName evidence="1">Uncharacterized protein</fullName>
    </submittedName>
</protein>
<accession>A0ACB7ENQ6</accession>
<reference evidence="1" key="1">
    <citation type="submission" date="2020-04" db="EMBL/GenBank/DDBJ databases">
        <title>A chromosome-scale assembly and high-density genetic map of the yellow drum (Nibea albiflora) genome.</title>
        <authorList>
            <person name="Xu D."/>
            <person name="Zhang W."/>
            <person name="Chen R."/>
            <person name="Tan P."/>
            <person name="Wang L."/>
            <person name="Song H."/>
            <person name="Tian L."/>
            <person name="Zhu Q."/>
            <person name="Wang B."/>
        </authorList>
    </citation>
    <scope>NUCLEOTIDE SEQUENCE</scope>
    <source>
        <strain evidence="1">ZJHYS-2018</strain>
    </source>
</reference>
<organism evidence="1 2">
    <name type="scientific">Nibea albiflora</name>
    <name type="common">Yellow drum</name>
    <name type="synonym">Corvina albiflora</name>
    <dbReference type="NCBI Taxonomy" id="240163"/>
    <lineage>
        <taxon>Eukaryota</taxon>
        <taxon>Metazoa</taxon>
        <taxon>Chordata</taxon>
        <taxon>Craniata</taxon>
        <taxon>Vertebrata</taxon>
        <taxon>Euteleostomi</taxon>
        <taxon>Actinopterygii</taxon>
        <taxon>Neopterygii</taxon>
        <taxon>Teleostei</taxon>
        <taxon>Neoteleostei</taxon>
        <taxon>Acanthomorphata</taxon>
        <taxon>Eupercaria</taxon>
        <taxon>Sciaenidae</taxon>
        <taxon>Nibea</taxon>
    </lineage>
</organism>